<organism evidence="8 9">
    <name type="scientific">Paraburkholderia sprentiae WSM5005</name>
    <dbReference type="NCBI Taxonomy" id="754502"/>
    <lineage>
        <taxon>Bacteria</taxon>
        <taxon>Pseudomonadati</taxon>
        <taxon>Pseudomonadota</taxon>
        <taxon>Betaproteobacteria</taxon>
        <taxon>Burkholderiales</taxon>
        <taxon>Burkholderiaceae</taxon>
        <taxon>Paraburkholderia</taxon>
    </lineage>
</organism>
<comment type="catalytic activity">
    <reaction evidence="1">
        <text>[protein]-peptidylproline (omega=180) = [protein]-peptidylproline (omega=0)</text>
        <dbReference type="Rhea" id="RHEA:16237"/>
        <dbReference type="Rhea" id="RHEA-COMP:10747"/>
        <dbReference type="Rhea" id="RHEA-COMP:10748"/>
        <dbReference type="ChEBI" id="CHEBI:83833"/>
        <dbReference type="ChEBI" id="CHEBI:83834"/>
        <dbReference type="EC" id="5.2.1.8"/>
    </reaction>
</comment>
<evidence type="ECO:0000256" key="6">
    <source>
        <dbReference type="PROSITE-ProRule" id="PRU00278"/>
    </source>
</evidence>
<evidence type="ECO:0000259" key="7">
    <source>
        <dbReference type="PROSITE" id="PS50198"/>
    </source>
</evidence>
<dbReference type="STRING" id="754502.BJG93_24780"/>
<evidence type="ECO:0000256" key="1">
    <source>
        <dbReference type="ARBA" id="ARBA00000971"/>
    </source>
</evidence>
<sequence length="268" mass="28798">MPSSGLAAGTDEDSNAAATLSVNGVAIDAAALAEEARHHADAADPLAASRRALVVRELLRQRARALELIEDAVALDDAALDRLLQRELSVPAATRADCERYYASHASRFRRNEIVYASHILFAVTAHTPLALIRGKAEATLGAVLAAPDSFEAVAREVSNCPSGAVGGSLGQLLRGDSVPEFERALFDTQETGLLPRLVNTRFGFHIVRIERRVAGVSVAFEDVEAQIAEFLDERVRHKAMQQYVTILASRARIEGIELGEANGPLVQ</sequence>
<dbReference type="InterPro" id="IPR023058">
    <property type="entry name" value="PPIase_PpiC_CS"/>
</dbReference>
<keyword evidence="4 6" id="KW-0697">Rotamase</keyword>
<dbReference type="InterPro" id="IPR000297">
    <property type="entry name" value="PPIase_PpiC"/>
</dbReference>
<dbReference type="AlphaFoldDB" id="A0A1I9YQR9"/>
<dbReference type="PROSITE" id="PS50198">
    <property type="entry name" value="PPIC_PPIASE_2"/>
    <property type="match status" value="1"/>
</dbReference>
<evidence type="ECO:0000313" key="9">
    <source>
        <dbReference type="Proteomes" id="UP000179860"/>
    </source>
</evidence>
<dbReference type="PANTHER" id="PTHR47245">
    <property type="entry name" value="PEPTIDYLPROLYL ISOMERASE"/>
    <property type="match status" value="1"/>
</dbReference>
<evidence type="ECO:0000313" key="8">
    <source>
        <dbReference type="EMBL" id="APA88559.2"/>
    </source>
</evidence>
<dbReference type="Pfam" id="PF00639">
    <property type="entry name" value="Rotamase"/>
    <property type="match status" value="1"/>
</dbReference>
<dbReference type="OrthoDB" id="9769613at2"/>
<dbReference type="Proteomes" id="UP000179860">
    <property type="component" value="Chromosome 2"/>
</dbReference>
<dbReference type="EMBL" id="CP017562">
    <property type="protein sequence ID" value="APA88559.2"/>
    <property type="molecule type" value="Genomic_DNA"/>
</dbReference>
<keyword evidence="5 6" id="KW-0413">Isomerase</keyword>
<comment type="similarity">
    <text evidence="2">Belongs to the PpiC/parvulin rotamase family.</text>
</comment>
<reference evidence="8" key="2">
    <citation type="submission" date="2021-06" db="EMBL/GenBank/DDBJ databases">
        <authorList>
            <person name="Rogers T.H."/>
            <person name="Ramsay J.P."/>
            <person name="Wang P."/>
            <person name="Terpolilli J."/>
        </authorList>
    </citation>
    <scope>NUCLEOTIDE SEQUENCE</scope>
    <source>
        <strain evidence="8">WSM5005</strain>
    </source>
</reference>
<dbReference type="SUPFAM" id="SSF54534">
    <property type="entry name" value="FKBP-like"/>
    <property type="match status" value="1"/>
</dbReference>
<dbReference type="InterPro" id="IPR050245">
    <property type="entry name" value="PrsA_foldase"/>
</dbReference>
<dbReference type="GO" id="GO:0003755">
    <property type="term" value="F:peptidyl-prolyl cis-trans isomerase activity"/>
    <property type="evidence" value="ECO:0007669"/>
    <property type="project" value="UniProtKB-KW"/>
</dbReference>
<reference evidence="8" key="1">
    <citation type="submission" date="2016-09" db="EMBL/GenBank/DDBJ databases">
        <title>The Complete Genome of Burkholderia sprentiae wsm5005.</title>
        <authorList>
            <person name="De Meyer S."/>
            <person name="Wang P."/>
            <person name="Terpolilli J."/>
        </authorList>
    </citation>
    <scope>NUCLEOTIDE SEQUENCE [LARGE SCALE GENOMIC DNA]</scope>
    <source>
        <strain evidence="8">WSM5005</strain>
    </source>
</reference>
<dbReference type="InterPro" id="IPR046357">
    <property type="entry name" value="PPIase_dom_sf"/>
</dbReference>
<keyword evidence="9" id="KW-1185">Reference proteome</keyword>
<dbReference type="PANTHER" id="PTHR47245:SF2">
    <property type="entry name" value="PEPTIDYL-PROLYL CIS-TRANS ISOMERASE HP_0175-RELATED"/>
    <property type="match status" value="1"/>
</dbReference>
<evidence type="ECO:0000256" key="2">
    <source>
        <dbReference type="ARBA" id="ARBA00007656"/>
    </source>
</evidence>
<dbReference type="RefSeq" id="WP_154671782.1">
    <property type="nucleotide sequence ID" value="NZ_CP017562.2"/>
</dbReference>
<protein>
    <recommendedName>
        <fullName evidence="3">peptidylprolyl isomerase</fullName>
        <ecNumber evidence="3">5.2.1.8</ecNumber>
    </recommendedName>
</protein>
<accession>A0A1I9YQR9</accession>
<dbReference type="EC" id="5.2.1.8" evidence="3"/>
<evidence type="ECO:0000256" key="5">
    <source>
        <dbReference type="ARBA" id="ARBA00023235"/>
    </source>
</evidence>
<evidence type="ECO:0000256" key="4">
    <source>
        <dbReference type="ARBA" id="ARBA00023110"/>
    </source>
</evidence>
<evidence type="ECO:0000256" key="3">
    <source>
        <dbReference type="ARBA" id="ARBA00013194"/>
    </source>
</evidence>
<dbReference type="KEGG" id="pspw:BJG93_24780"/>
<feature type="domain" description="PpiC" evidence="7">
    <location>
        <begin position="112"/>
        <end position="212"/>
    </location>
</feature>
<dbReference type="PROSITE" id="PS01096">
    <property type="entry name" value="PPIC_PPIASE_1"/>
    <property type="match status" value="1"/>
</dbReference>
<proteinExistence type="inferred from homology"/>
<gene>
    <name evidence="8" type="ORF">BJG93_24780</name>
</gene>
<name>A0A1I9YQR9_9BURK</name>
<dbReference type="Gene3D" id="3.10.50.40">
    <property type="match status" value="1"/>
</dbReference>